<dbReference type="InterPro" id="IPR026694">
    <property type="entry name" value="CUSTOS"/>
</dbReference>
<evidence type="ECO:0000256" key="2">
    <source>
        <dbReference type="ARBA" id="ARBA00008632"/>
    </source>
</evidence>
<dbReference type="GO" id="GO:0005635">
    <property type="term" value="C:nuclear envelope"/>
    <property type="evidence" value="ECO:0007669"/>
    <property type="project" value="UniProtKB-SubCell"/>
</dbReference>
<keyword evidence="4" id="KW-0217">Developmental protein</keyword>
<dbReference type="OrthoDB" id="8196889at2759"/>
<dbReference type="Pfam" id="PF23999">
    <property type="entry name" value="CUSTOS"/>
    <property type="match status" value="1"/>
</dbReference>
<evidence type="ECO:0000256" key="6">
    <source>
        <dbReference type="ARBA" id="ARBA00023242"/>
    </source>
</evidence>
<reference evidence="7" key="1">
    <citation type="journal article" date="2013" name="Genome Biol.">
        <title>Draft genome of the mountain pine beetle, Dendroctonus ponderosae Hopkins, a major forest pest.</title>
        <authorList>
            <person name="Keeling C.I."/>
            <person name="Yuen M.M."/>
            <person name="Liao N.Y."/>
            <person name="Docking T.R."/>
            <person name="Chan S.K."/>
            <person name="Taylor G.A."/>
            <person name="Palmquist D.L."/>
            <person name="Jackman S.D."/>
            <person name="Nguyen A."/>
            <person name="Li M."/>
            <person name="Henderson H."/>
            <person name="Janes J.K."/>
            <person name="Zhao Y."/>
            <person name="Pandoh P."/>
            <person name="Moore R."/>
            <person name="Sperling F.A."/>
            <person name="Huber D.P."/>
            <person name="Birol I."/>
            <person name="Jones S.J."/>
            <person name="Bohlmann J."/>
        </authorList>
    </citation>
    <scope>NUCLEOTIDE SEQUENCE</scope>
</reference>
<dbReference type="HOGENOM" id="CLU_095828_0_0_1"/>
<sequence>MSSDSSDDENLDLLREAVDHEFLNDSILRLMGETLNVPVNSQEKAENNPKPPSLRKTQDEDEQFNLFRVTPEFQQHVAKHLSQIIEDKLQKLTKIVENKDSVPTQKKRKAGVKLFSNSDKVLKVIKVNNLEKQCLPRARPLNLKRAYEPIDESALKEVAVSSEDILSQKETKSWSNRSKAPVYHYKQSSDGQLVLVEPQFQ</sequence>
<evidence type="ECO:0000256" key="5">
    <source>
        <dbReference type="ARBA" id="ARBA00022687"/>
    </source>
</evidence>
<dbReference type="OMA" id="TFQNYVA"/>
<keyword evidence="6" id="KW-0539">Nucleus</keyword>
<dbReference type="AlphaFoldDB" id="N6TLV9"/>
<organism evidence="7">
    <name type="scientific">Dendroctonus ponderosae</name>
    <name type="common">Mountain pine beetle</name>
    <dbReference type="NCBI Taxonomy" id="77166"/>
    <lineage>
        <taxon>Eukaryota</taxon>
        <taxon>Metazoa</taxon>
        <taxon>Ecdysozoa</taxon>
        <taxon>Arthropoda</taxon>
        <taxon>Hexapoda</taxon>
        <taxon>Insecta</taxon>
        <taxon>Pterygota</taxon>
        <taxon>Neoptera</taxon>
        <taxon>Endopterygota</taxon>
        <taxon>Coleoptera</taxon>
        <taxon>Polyphaga</taxon>
        <taxon>Cucujiformia</taxon>
        <taxon>Curculionidae</taxon>
        <taxon>Scolytinae</taxon>
        <taxon>Dendroctonus</taxon>
    </lineage>
</organism>
<keyword evidence="5" id="KW-0879">Wnt signaling pathway</keyword>
<accession>N6TLV9</accession>
<evidence type="ECO:0000313" key="7">
    <source>
        <dbReference type="EMBL" id="ENN81434.1"/>
    </source>
</evidence>
<dbReference type="GO" id="GO:0016055">
    <property type="term" value="P:Wnt signaling pathway"/>
    <property type="evidence" value="ECO:0007669"/>
    <property type="project" value="UniProtKB-KW"/>
</dbReference>
<gene>
    <name evidence="7" type="ORF">YQE_02127</name>
</gene>
<dbReference type="PANTHER" id="PTHR14482">
    <property type="entry name" value="CHROMOSOME 12 ORF 43 HOMOLOG"/>
    <property type="match status" value="1"/>
</dbReference>
<protein>
    <recommendedName>
        <fullName evidence="3">Protein CUSTOS</fullName>
    </recommendedName>
</protein>
<evidence type="ECO:0000256" key="4">
    <source>
        <dbReference type="ARBA" id="ARBA00022473"/>
    </source>
</evidence>
<evidence type="ECO:0000256" key="1">
    <source>
        <dbReference type="ARBA" id="ARBA00004259"/>
    </source>
</evidence>
<dbReference type="PANTHER" id="PTHR14482:SF0">
    <property type="entry name" value="PROTEIN CUSTOS"/>
    <property type="match status" value="1"/>
</dbReference>
<comment type="similarity">
    <text evidence="2">Belongs to the CUSTOS family.</text>
</comment>
<evidence type="ECO:0000256" key="3">
    <source>
        <dbReference type="ARBA" id="ARBA00013465"/>
    </source>
</evidence>
<proteinExistence type="inferred from homology"/>
<comment type="subcellular location">
    <subcellularLocation>
        <location evidence="1">Nucleus envelope</location>
    </subcellularLocation>
</comment>
<feature type="non-terminal residue" evidence="7">
    <location>
        <position position="1"/>
    </location>
</feature>
<dbReference type="EMBL" id="KB740092">
    <property type="protein sequence ID" value="ENN81434.1"/>
    <property type="molecule type" value="Genomic_DNA"/>
</dbReference>
<name>N6TLV9_DENPD</name>